<reference evidence="13" key="1">
    <citation type="submission" date="2023-03" db="EMBL/GenBank/DDBJ databases">
        <title>Chromosome-level genomes of two armyworms, Mythimna separata and Mythimna loreyi, provide insights into the biosynthesis and reception of sex pheromones.</title>
        <authorList>
            <person name="Zhao H."/>
        </authorList>
    </citation>
    <scope>NUCLEOTIDE SEQUENCE</scope>
    <source>
        <strain evidence="13">BeijingLab</strain>
        <tissue evidence="13">Pupa</tissue>
    </source>
</reference>
<keyword evidence="4 11" id="KW-1133">Transmembrane helix</keyword>
<dbReference type="InterPro" id="IPR000276">
    <property type="entry name" value="GPCR_Rhodpsn"/>
</dbReference>
<proteinExistence type="inferred from homology"/>
<dbReference type="Gene3D" id="1.20.1070.10">
    <property type="entry name" value="Rhodopsin 7-helix transmembrane proteins"/>
    <property type="match status" value="1"/>
</dbReference>
<keyword evidence="7" id="KW-0675">Receptor</keyword>
<evidence type="ECO:0000256" key="8">
    <source>
        <dbReference type="ARBA" id="ARBA00023180"/>
    </source>
</evidence>
<feature type="transmembrane region" description="Helical" evidence="11">
    <location>
        <begin position="144"/>
        <end position="164"/>
    </location>
</feature>
<name>A0AAD8DVR8_MYTSE</name>
<evidence type="ECO:0000313" key="13">
    <source>
        <dbReference type="EMBL" id="KAJ8726534.1"/>
    </source>
</evidence>
<dbReference type="GO" id="GO:0016020">
    <property type="term" value="C:membrane"/>
    <property type="evidence" value="ECO:0007669"/>
    <property type="project" value="UniProtKB-SubCell"/>
</dbReference>
<keyword evidence="10" id="KW-0844">Vision</keyword>
<evidence type="ECO:0000256" key="10">
    <source>
        <dbReference type="ARBA" id="ARBA00023305"/>
    </source>
</evidence>
<keyword evidence="6 11" id="KW-0472">Membrane</keyword>
<evidence type="ECO:0000256" key="9">
    <source>
        <dbReference type="ARBA" id="ARBA00023224"/>
    </source>
</evidence>
<feature type="domain" description="G-protein coupled receptors family 1 profile" evidence="12">
    <location>
        <begin position="44"/>
        <end position="252"/>
    </location>
</feature>
<dbReference type="AlphaFoldDB" id="A0AAD8DVR8"/>
<organism evidence="13 14">
    <name type="scientific">Mythimna separata</name>
    <name type="common">Oriental armyworm</name>
    <name type="synonym">Pseudaletia separata</name>
    <dbReference type="NCBI Taxonomy" id="271217"/>
    <lineage>
        <taxon>Eukaryota</taxon>
        <taxon>Metazoa</taxon>
        <taxon>Ecdysozoa</taxon>
        <taxon>Arthropoda</taxon>
        <taxon>Hexapoda</taxon>
        <taxon>Insecta</taxon>
        <taxon>Pterygota</taxon>
        <taxon>Neoptera</taxon>
        <taxon>Endopterygota</taxon>
        <taxon>Lepidoptera</taxon>
        <taxon>Glossata</taxon>
        <taxon>Ditrysia</taxon>
        <taxon>Noctuoidea</taxon>
        <taxon>Noctuidae</taxon>
        <taxon>Noctuinae</taxon>
        <taxon>Hadenini</taxon>
        <taxon>Mythimna</taxon>
    </lineage>
</organism>
<dbReference type="Proteomes" id="UP001231518">
    <property type="component" value="Chromosome 10"/>
</dbReference>
<evidence type="ECO:0000256" key="4">
    <source>
        <dbReference type="ARBA" id="ARBA00022989"/>
    </source>
</evidence>
<feature type="transmembrane region" description="Helical" evidence="11">
    <location>
        <begin position="192"/>
        <end position="214"/>
    </location>
</feature>
<comment type="similarity">
    <text evidence="2">Belongs to the G-protein coupled receptor 1 family.</text>
</comment>
<feature type="transmembrane region" description="Helical" evidence="11">
    <location>
        <begin position="33"/>
        <end position="53"/>
    </location>
</feature>
<dbReference type="Pfam" id="PF00001">
    <property type="entry name" value="7tm_1"/>
    <property type="match status" value="1"/>
</dbReference>
<feature type="transmembrane region" description="Helical" evidence="11">
    <location>
        <begin position="235"/>
        <end position="254"/>
    </location>
</feature>
<dbReference type="PROSITE" id="PS50262">
    <property type="entry name" value="G_PROTEIN_RECEP_F1_2"/>
    <property type="match status" value="1"/>
</dbReference>
<keyword evidence="10" id="KW-0716">Sensory transduction</keyword>
<feature type="transmembrane region" description="Helical" evidence="11">
    <location>
        <begin position="274"/>
        <end position="296"/>
    </location>
</feature>
<dbReference type="SUPFAM" id="SSF81321">
    <property type="entry name" value="Family A G protein-coupled receptor-like"/>
    <property type="match status" value="1"/>
</dbReference>
<evidence type="ECO:0000256" key="2">
    <source>
        <dbReference type="ARBA" id="ARBA00010663"/>
    </source>
</evidence>
<evidence type="ECO:0000256" key="7">
    <source>
        <dbReference type="ARBA" id="ARBA00023170"/>
    </source>
</evidence>
<keyword evidence="3 11" id="KW-0812">Transmembrane</keyword>
<dbReference type="InterPro" id="IPR050125">
    <property type="entry name" value="GPCR_opsins"/>
</dbReference>
<evidence type="ECO:0000256" key="5">
    <source>
        <dbReference type="ARBA" id="ARBA00023040"/>
    </source>
</evidence>
<evidence type="ECO:0000256" key="3">
    <source>
        <dbReference type="ARBA" id="ARBA00022692"/>
    </source>
</evidence>
<gene>
    <name evidence="13" type="ORF">PYW07_001232</name>
</gene>
<protein>
    <recommendedName>
        <fullName evidence="12">G-protein coupled receptors family 1 profile domain-containing protein</fullName>
    </recommendedName>
</protein>
<dbReference type="PANTHER" id="PTHR24240">
    <property type="entry name" value="OPSIN"/>
    <property type="match status" value="1"/>
</dbReference>
<evidence type="ECO:0000313" key="14">
    <source>
        <dbReference type="Proteomes" id="UP001231518"/>
    </source>
</evidence>
<comment type="caution">
    <text evidence="13">The sequence shown here is derived from an EMBL/GenBank/DDBJ whole genome shotgun (WGS) entry which is preliminary data.</text>
</comment>
<dbReference type="InterPro" id="IPR017452">
    <property type="entry name" value="GPCR_Rhodpsn_7TM"/>
</dbReference>
<comment type="subcellular location">
    <subcellularLocation>
        <location evidence="1">Membrane</location>
        <topology evidence="1">Multi-pass membrane protein</topology>
    </subcellularLocation>
</comment>
<dbReference type="GO" id="GO:0007601">
    <property type="term" value="P:visual perception"/>
    <property type="evidence" value="ECO:0007669"/>
    <property type="project" value="UniProtKB-KW"/>
</dbReference>
<keyword evidence="5" id="KW-0297">G-protein coupled receptor</keyword>
<sequence length="322" mass="37578">MMLERYSDDINANFCVWKEVFGNDERIILQQGFFVTGLLSVIFSFWLSVTLLFTNLRFDESYRNLANFIMVACIRRIVPTFLHLPLVKYIETLYGFETFSCELFAFLETFLAVFEVECLTHICIERYVVAKYITNGWQLQKNHYRLYVCLCVFFSCLYSIPPLFGVGKYGFDFQCTSCIFDMVLPMTWQRNFIVAIFVLRSVKPTIVMTMMIIWARMLERKLPCSMRNQNFTRSVTIITLVNLLCWTPIALIRGSVVTSQLMYVDVLPLPSSVYIMWAMWIHWVAPALTAIALFLVDDRVRSKMFNLCALTGHDADSDEKKD</sequence>
<keyword evidence="9" id="KW-0807">Transducer</keyword>
<feature type="transmembrane region" description="Helical" evidence="11">
    <location>
        <begin position="104"/>
        <end position="124"/>
    </location>
</feature>
<keyword evidence="14" id="KW-1185">Reference proteome</keyword>
<accession>A0AAD8DVR8</accession>
<dbReference type="EMBL" id="JARGEI010000009">
    <property type="protein sequence ID" value="KAJ8726534.1"/>
    <property type="molecule type" value="Genomic_DNA"/>
</dbReference>
<evidence type="ECO:0000256" key="11">
    <source>
        <dbReference type="SAM" id="Phobius"/>
    </source>
</evidence>
<keyword evidence="8" id="KW-0325">Glycoprotein</keyword>
<dbReference type="GO" id="GO:0004930">
    <property type="term" value="F:G protein-coupled receptor activity"/>
    <property type="evidence" value="ECO:0007669"/>
    <property type="project" value="UniProtKB-KW"/>
</dbReference>
<evidence type="ECO:0000256" key="6">
    <source>
        <dbReference type="ARBA" id="ARBA00023136"/>
    </source>
</evidence>
<feature type="transmembrane region" description="Helical" evidence="11">
    <location>
        <begin position="65"/>
        <end position="84"/>
    </location>
</feature>
<evidence type="ECO:0000259" key="12">
    <source>
        <dbReference type="PROSITE" id="PS50262"/>
    </source>
</evidence>
<evidence type="ECO:0000256" key="1">
    <source>
        <dbReference type="ARBA" id="ARBA00004141"/>
    </source>
</evidence>